<sequence>MTEADRDWPDPPLESDRDAGRLRVRLACSAVVFLAFVALSWSYVGEVLAMLWPPHESLSRWFTLVLLQLMGYVILPLLVGGFLGDLVYDRFVDD</sequence>
<keyword evidence="1" id="KW-0812">Transmembrane</keyword>
<evidence type="ECO:0000313" key="2">
    <source>
        <dbReference type="EMBL" id="MFC6955143.1"/>
    </source>
</evidence>
<gene>
    <name evidence="2" type="ORF">ACFQGB_19960</name>
</gene>
<feature type="transmembrane region" description="Helical" evidence="1">
    <location>
        <begin position="64"/>
        <end position="88"/>
    </location>
</feature>
<reference evidence="2 3" key="1">
    <citation type="journal article" date="2019" name="Int. J. Syst. Evol. Microbiol.">
        <title>The Global Catalogue of Microorganisms (GCM) 10K type strain sequencing project: providing services to taxonomists for standard genome sequencing and annotation.</title>
        <authorList>
            <consortium name="The Broad Institute Genomics Platform"/>
            <consortium name="The Broad Institute Genome Sequencing Center for Infectious Disease"/>
            <person name="Wu L."/>
            <person name="Ma J."/>
        </authorList>
    </citation>
    <scope>NUCLEOTIDE SEQUENCE [LARGE SCALE GENOMIC DNA]</scope>
    <source>
        <strain evidence="2 3">GX26</strain>
    </source>
</reference>
<proteinExistence type="predicted"/>
<keyword evidence="3" id="KW-1185">Reference proteome</keyword>
<organism evidence="2 3">
    <name type="scientific">Halorubellus litoreus</name>
    <dbReference type="NCBI Taxonomy" id="755308"/>
    <lineage>
        <taxon>Archaea</taxon>
        <taxon>Methanobacteriati</taxon>
        <taxon>Methanobacteriota</taxon>
        <taxon>Stenosarchaea group</taxon>
        <taxon>Halobacteria</taxon>
        <taxon>Halobacteriales</taxon>
        <taxon>Halorubellaceae</taxon>
        <taxon>Halorubellus</taxon>
    </lineage>
</organism>
<dbReference type="AlphaFoldDB" id="A0ABD5VMZ7"/>
<protein>
    <submittedName>
        <fullName evidence="2">Uncharacterized protein</fullName>
    </submittedName>
</protein>
<feature type="transmembrane region" description="Helical" evidence="1">
    <location>
        <begin position="24"/>
        <end position="44"/>
    </location>
</feature>
<name>A0ABD5VMZ7_9EURY</name>
<comment type="caution">
    <text evidence="2">The sequence shown here is derived from an EMBL/GenBank/DDBJ whole genome shotgun (WGS) entry which is preliminary data.</text>
</comment>
<dbReference type="Proteomes" id="UP001596395">
    <property type="component" value="Unassembled WGS sequence"/>
</dbReference>
<keyword evidence="1" id="KW-0472">Membrane</keyword>
<dbReference type="EMBL" id="JBHSXN010000005">
    <property type="protein sequence ID" value="MFC6955143.1"/>
    <property type="molecule type" value="Genomic_DNA"/>
</dbReference>
<accession>A0ABD5VMZ7</accession>
<evidence type="ECO:0000256" key="1">
    <source>
        <dbReference type="SAM" id="Phobius"/>
    </source>
</evidence>
<keyword evidence="1" id="KW-1133">Transmembrane helix</keyword>
<dbReference type="RefSeq" id="WP_336352079.1">
    <property type="nucleotide sequence ID" value="NZ_JAZAQL010000005.1"/>
</dbReference>
<evidence type="ECO:0000313" key="3">
    <source>
        <dbReference type="Proteomes" id="UP001596395"/>
    </source>
</evidence>